<keyword evidence="6" id="KW-1185">Reference proteome</keyword>
<dbReference type="SUPFAM" id="SSF57701">
    <property type="entry name" value="Zn2/Cys6 DNA-binding domain"/>
    <property type="match status" value="1"/>
</dbReference>
<dbReference type="PROSITE" id="PS00463">
    <property type="entry name" value="ZN2_CY6_FUNGAL_1"/>
    <property type="match status" value="1"/>
</dbReference>
<dbReference type="InterPro" id="IPR001138">
    <property type="entry name" value="Zn2Cys6_DnaBD"/>
</dbReference>
<feature type="compositionally biased region" description="Polar residues" evidence="3">
    <location>
        <begin position="95"/>
        <end position="110"/>
    </location>
</feature>
<dbReference type="PROSITE" id="PS50048">
    <property type="entry name" value="ZN2_CY6_FUNGAL_2"/>
    <property type="match status" value="1"/>
</dbReference>
<dbReference type="AlphaFoldDB" id="A0A9P4P2P1"/>
<comment type="subcellular location">
    <subcellularLocation>
        <location evidence="1">Nucleus</location>
    </subcellularLocation>
</comment>
<keyword evidence="2" id="KW-0539">Nucleus</keyword>
<evidence type="ECO:0000313" key="6">
    <source>
        <dbReference type="Proteomes" id="UP000800235"/>
    </source>
</evidence>
<name>A0A9P4P2P1_9PEZI</name>
<proteinExistence type="predicted"/>
<sequence>MSAQTSIGAKGPRDFSKSRNGCLQCRSNRMKCDESKPHCKKCTSRAIICPGYKKSLKWSTKYEVFQRSGSNHITYEPESFKNPVVQPQPHARAEGSSTTLPPSEETGNFSAVPSALLGDHQCVSALSPSTDVAEDPLFSLPYTNTADTILSTYETSATLPNSDFTSEPTWLDEQRDEGYDHDYQQKQEPIKAPRATTFRNSKSLLRRFYHISSTTGSPRPLIHEASMLVEHYFKDVCCLYSSFDSALNPFRMSVANSWSNSAPIYYAIQSMAAAHLSTTYNSMESIGIELKRQANRALREEIVLFQSGQKTSDCALLVTLLLGLSACWHKSNDLGLGYLRIARMLMYPRLASTEGKSHRGKRQDQFFEEALIYWEMMMAFVAPKVDDPLIIGNDEERSPSIEEEIPGHDPVSDDSEVLPHPWTGVAPKVQMLFAEVAQLIRRERTAEPDISPLAWSMNGARRQTKAANLEEQLLAFELPPISALVDTGDLATSKEDFIIIAEATRCAALLEIYRVFPDNLQRRLGARTHNMPDFLLDLGKSTTAELESHSTTFLTSLALHIVELIAKLPIHSGTRFLQLMLLVVSASELRYASNGVNLDFLDLGSESLRIMNARLFAQGRLGNHAARLPAKPVRSIITLVKEVWRRLDLGEEVFWFDVMISNGWETVMG</sequence>
<evidence type="ECO:0000256" key="3">
    <source>
        <dbReference type="SAM" id="MobiDB-lite"/>
    </source>
</evidence>
<feature type="domain" description="Zn(2)-C6 fungal-type" evidence="4">
    <location>
        <begin position="21"/>
        <end position="49"/>
    </location>
</feature>
<dbReference type="OrthoDB" id="4835445at2759"/>
<dbReference type="GO" id="GO:0005634">
    <property type="term" value="C:nucleus"/>
    <property type="evidence" value="ECO:0007669"/>
    <property type="project" value="UniProtKB-SubCell"/>
</dbReference>
<dbReference type="InterPro" id="IPR021858">
    <property type="entry name" value="Fun_TF"/>
</dbReference>
<protein>
    <recommendedName>
        <fullName evidence="4">Zn(2)-C6 fungal-type domain-containing protein</fullName>
    </recommendedName>
</protein>
<dbReference type="PANTHER" id="PTHR37534">
    <property type="entry name" value="TRANSCRIPTIONAL ACTIVATOR PROTEIN UGA3"/>
    <property type="match status" value="1"/>
</dbReference>
<dbReference type="Gene3D" id="4.10.240.10">
    <property type="entry name" value="Zn(2)-C6 fungal-type DNA-binding domain"/>
    <property type="match status" value="1"/>
</dbReference>
<dbReference type="Pfam" id="PF11951">
    <property type="entry name" value="Fungal_trans_2"/>
    <property type="match status" value="1"/>
</dbReference>
<dbReference type="Proteomes" id="UP000800235">
    <property type="component" value="Unassembled WGS sequence"/>
</dbReference>
<dbReference type="CDD" id="cd00067">
    <property type="entry name" value="GAL4"/>
    <property type="match status" value="1"/>
</dbReference>
<evidence type="ECO:0000256" key="2">
    <source>
        <dbReference type="ARBA" id="ARBA00023242"/>
    </source>
</evidence>
<dbReference type="GO" id="GO:0045944">
    <property type="term" value="P:positive regulation of transcription by RNA polymerase II"/>
    <property type="evidence" value="ECO:0007669"/>
    <property type="project" value="TreeGrafter"/>
</dbReference>
<evidence type="ECO:0000259" key="4">
    <source>
        <dbReference type="PROSITE" id="PS50048"/>
    </source>
</evidence>
<accession>A0A9P4P2P1</accession>
<dbReference type="SMART" id="SM00066">
    <property type="entry name" value="GAL4"/>
    <property type="match status" value="1"/>
</dbReference>
<feature type="region of interest" description="Disordered" evidence="3">
    <location>
        <begin position="76"/>
        <end position="110"/>
    </location>
</feature>
<comment type="caution">
    <text evidence="5">The sequence shown here is derived from an EMBL/GenBank/DDBJ whole genome shotgun (WGS) entry which is preliminary data.</text>
</comment>
<dbReference type="EMBL" id="MU007011">
    <property type="protein sequence ID" value="KAF2436137.1"/>
    <property type="molecule type" value="Genomic_DNA"/>
</dbReference>
<organism evidence="5 6">
    <name type="scientific">Tothia fuscella</name>
    <dbReference type="NCBI Taxonomy" id="1048955"/>
    <lineage>
        <taxon>Eukaryota</taxon>
        <taxon>Fungi</taxon>
        <taxon>Dikarya</taxon>
        <taxon>Ascomycota</taxon>
        <taxon>Pezizomycotina</taxon>
        <taxon>Dothideomycetes</taxon>
        <taxon>Pleosporomycetidae</taxon>
        <taxon>Venturiales</taxon>
        <taxon>Cylindrosympodiaceae</taxon>
        <taxon>Tothia</taxon>
    </lineage>
</organism>
<evidence type="ECO:0000256" key="1">
    <source>
        <dbReference type="ARBA" id="ARBA00004123"/>
    </source>
</evidence>
<dbReference type="Pfam" id="PF00172">
    <property type="entry name" value="Zn_clus"/>
    <property type="match status" value="1"/>
</dbReference>
<dbReference type="InterPro" id="IPR036864">
    <property type="entry name" value="Zn2-C6_fun-type_DNA-bd_sf"/>
</dbReference>
<dbReference type="PANTHER" id="PTHR37534:SF11">
    <property type="entry name" value="ZN(II)2CYS6 TRANSCRIPTION FACTOR (EUROFUNG)"/>
    <property type="match status" value="1"/>
</dbReference>
<dbReference type="GO" id="GO:0008270">
    <property type="term" value="F:zinc ion binding"/>
    <property type="evidence" value="ECO:0007669"/>
    <property type="project" value="InterPro"/>
</dbReference>
<dbReference type="GO" id="GO:0000981">
    <property type="term" value="F:DNA-binding transcription factor activity, RNA polymerase II-specific"/>
    <property type="evidence" value="ECO:0007669"/>
    <property type="project" value="InterPro"/>
</dbReference>
<gene>
    <name evidence="5" type="ORF">EJ08DRAFT_578990</name>
</gene>
<evidence type="ECO:0000313" key="5">
    <source>
        <dbReference type="EMBL" id="KAF2436137.1"/>
    </source>
</evidence>
<reference evidence="5" key="1">
    <citation type="journal article" date="2020" name="Stud. Mycol.">
        <title>101 Dothideomycetes genomes: a test case for predicting lifestyles and emergence of pathogens.</title>
        <authorList>
            <person name="Haridas S."/>
            <person name="Albert R."/>
            <person name="Binder M."/>
            <person name="Bloem J."/>
            <person name="Labutti K."/>
            <person name="Salamov A."/>
            <person name="Andreopoulos B."/>
            <person name="Baker S."/>
            <person name="Barry K."/>
            <person name="Bills G."/>
            <person name="Bluhm B."/>
            <person name="Cannon C."/>
            <person name="Castanera R."/>
            <person name="Culley D."/>
            <person name="Daum C."/>
            <person name="Ezra D."/>
            <person name="Gonzalez J."/>
            <person name="Henrissat B."/>
            <person name="Kuo A."/>
            <person name="Liang C."/>
            <person name="Lipzen A."/>
            <person name="Lutzoni F."/>
            <person name="Magnuson J."/>
            <person name="Mondo S."/>
            <person name="Nolan M."/>
            <person name="Ohm R."/>
            <person name="Pangilinan J."/>
            <person name="Park H.-J."/>
            <person name="Ramirez L."/>
            <person name="Alfaro M."/>
            <person name="Sun H."/>
            <person name="Tritt A."/>
            <person name="Yoshinaga Y."/>
            <person name="Zwiers L.-H."/>
            <person name="Turgeon B."/>
            <person name="Goodwin S."/>
            <person name="Spatafora J."/>
            <person name="Crous P."/>
            <person name="Grigoriev I."/>
        </authorList>
    </citation>
    <scope>NUCLEOTIDE SEQUENCE</scope>
    <source>
        <strain evidence="5">CBS 130266</strain>
    </source>
</reference>
<dbReference type="GO" id="GO:0000976">
    <property type="term" value="F:transcription cis-regulatory region binding"/>
    <property type="evidence" value="ECO:0007669"/>
    <property type="project" value="TreeGrafter"/>
</dbReference>